<evidence type="ECO:0000313" key="2">
    <source>
        <dbReference type="EMBL" id="OQR75800.1"/>
    </source>
</evidence>
<evidence type="ECO:0000313" key="3">
    <source>
        <dbReference type="Proteomes" id="UP000192247"/>
    </source>
</evidence>
<dbReference type="AlphaFoldDB" id="A0A1V9XQM3"/>
<keyword evidence="3" id="KW-1185">Reference proteome</keyword>
<sequence length="207" mass="23418">MYKVDADLVIMLQPIARNLYSKFNITLTWYPPSLTEAQYLTSTYIPLLTKPEFGGAPLDLLPASANFSRSSFDAALVAITMPNLIPSVIYTIVTAVLVLGIATIKSYVTADREFVCAVHRRGERQRKMEKAEIIQSLGRWDGVKMQLNLGYVLMSLQQVCLMLLILYYFNWIHTILNFLFAALFIMSFNDLFGSLIIQGTLKFVESL</sequence>
<feature type="transmembrane region" description="Helical" evidence="1">
    <location>
        <begin position="84"/>
        <end position="104"/>
    </location>
</feature>
<keyword evidence="1" id="KW-1133">Transmembrane helix</keyword>
<dbReference type="EMBL" id="MNPL01005768">
    <property type="protein sequence ID" value="OQR75800.1"/>
    <property type="molecule type" value="Genomic_DNA"/>
</dbReference>
<proteinExistence type="predicted"/>
<reference evidence="2 3" key="1">
    <citation type="journal article" date="2017" name="Gigascience">
        <title>Draft genome of the honey bee ectoparasitic mite, Tropilaelaps mercedesae, is shaped by the parasitic life history.</title>
        <authorList>
            <person name="Dong X."/>
            <person name="Armstrong S.D."/>
            <person name="Xia D."/>
            <person name="Makepeace B.L."/>
            <person name="Darby A.C."/>
            <person name="Kadowaki T."/>
        </authorList>
    </citation>
    <scope>NUCLEOTIDE SEQUENCE [LARGE SCALE GENOMIC DNA]</scope>
    <source>
        <strain evidence="2">Wuxi-XJTLU</strain>
    </source>
</reference>
<protein>
    <submittedName>
        <fullName evidence="2">Uncharacterized protein</fullName>
    </submittedName>
</protein>
<keyword evidence="1" id="KW-0472">Membrane</keyword>
<dbReference type="Proteomes" id="UP000192247">
    <property type="component" value="Unassembled WGS sequence"/>
</dbReference>
<keyword evidence="1" id="KW-0812">Transmembrane</keyword>
<feature type="transmembrane region" description="Helical" evidence="1">
    <location>
        <begin position="149"/>
        <end position="169"/>
    </location>
</feature>
<comment type="caution">
    <text evidence="2">The sequence shown here is derived from an EMBL/GenBank/DDBJ whole genome shotgun (WGS) entry which is preliminary data.</text>
</comment>
<accession>A0A1V9XQM3</accession>
<evidence type="ECO:0000256" key="1">
    <source>
        <dbReference type="SAM" id="Phobius"/>
    </source>
</evidence>
<feature type="transmembrane region" description="Helical" evidence="1">
    <location>
        <begin position="175"/>
        <end position="197"/>
    </location>
</feature>
<organism evidence="2 3">
    <name type="scientific">Tropilaelaps mercedesae</name>
    <dbReference type="NCBI Taxonomy" id="418985"/>
    <lineage>
        <taxon>Eukaryota</taxon>
        <taxon>Metazoa</taxon>
        <taxon>Ecdysozoa</taxon>
        <taxon>Arthropoda</taxon>
        <taxon>Chelicerata</taxon>
        <taxon>Arachnida</taxon>
        <taxon>Acari</taxon>
        <taxon>Parasitiformes</taxon>
        <taxon>Mesostigmata</taxon>
        <taxon>Gamasina</taxon>
        <taxon>Dermanyssoidea</taxon>
        <taxon>Laelapidae</taxon>
        <taxon>Tropilaelaps</taxon>
    </lineage>
</organism>
<name>A0A1V9XQM3_9ACAR</name>
<dbReference type="InParanoid" id="A0A1V9XQM3"/>
<gene>
    <name evidence="2" type="ORF">BIW11_03192</name>
</gene>